<evidence type="ECO:0000256" key="1">
    <source>
        <dbReference type="ARBA" id="ARBA00022801"/>
    </source>
</evidence>
<keyword evidence="1 2" id="KW-0378">Hydrolase</keyword>
<dbReference type="RefSeq" id="WP_216557477.1">
    <property type="nucleotide sequence ID" value="NZ_JAHLQN010000001.1"/>
</dbReference>
<proteinExistence type="predicted"/>
<keyword evidence="3" id="KW-1185">Reference proteome</keyword>
<dbReference type="Pfam" id="PF00702">
    <property type="entry name" value="Hydrolase"/>
    <property type="match status" value="1"/>
</dbReference>
<comment type="caution">
    <text evidence="2">The sequence shown here is derived from an EMBL/GenBank/DDBJ whole genome shotgun (WGS) entry which is preliminary data.</text>
</comment>
<sequence length="239" mass="27455">MIKTILFDLDGTLLPMDQELFTKTYFKRLAAKLAPHGYEPNALIDGIWAGTAAMVRNDGSCTNEEAFWKCFRGIFGERALRDYPVFDEYYRREFQQVAEVCGFNPEAKRTVEELKGRGYRLVLATNPIFPSVATESRIRWAGLEPEEFALYTTYENTGYCKPNPAYYQDIAHRLNCNPGECLMVGNDVEEDMVARAVGMEVFLLTDCLINKKEADLSAYPHGGFAELRWYIEEREHRNI</sequence>
<protein>
    <submittedName>
        <fullName evidence="2">HAD family hydrolase</fullName>
    </submittedName>
</protein>
<name>A0ABS6F7E1_9FIRM</name>
<dbReference type="SFLD" id="SFLDS00003">
    <property type="entry name" value="Haloacid_Dehalogenase"/>
    <property type="match status" value="1"/>
</dbReference>
<reference evidence="2 3" key="1">
    <citation type="submission" date="2021-06" db="EMBL/GenBank/DDBJ databases">
        <authorList>
            <person name="Sun Q."/>
            <person name="Li D."/>
        </authorList>
    </citation>
    <scope>NUCLEOTIDE SEQUENCE [LARGE SCALE GENOMIC DNA]</scope>
    <source>
        <strain evidence="2 3">MSJ-2</strain>
    </source>
</reference>
<dbReference type="PANTHER" id="PTHR43316">
    <property type="entry name" value="HYDROLASE, HALOACID DELAHOGENASE-RELATED"/>
    <property type="match status" value="1"/>
</dbReference>
<dbReference type="GO" id="GO:0016787">
    <property type="term" value="F:hydrolase activity"/>
    <property type="evidence" value="ECO:0007669"/>
    <property type="project" value="UniProtKB-KW"/>
</dbReference>
<dbReference type="SFLD" id="SFLDG01129">
    <property type="entry name" value="C1.5:_HAD__Beta-PGM__Phosphata"/>
    <property type="match status" value="1"/>
</dbReference>
<evidence type="ECO:0000313" key="3">
    <source>
        <dbReference type="Proteomes" id="UP000787672"/>
    </source>
</evidence>
<evidence type="ECO:0000313" key="2">
    <source>
        <dbReference type="EMBL" id="MBU5625522.1"/>
    </source>
</evidence>
<dbReference type="Proteomes" id="UP000787672">
    <property type="component" value="Unassembled WGS sequence"/>
</dbReference>
<dbReference type="PANTHER" id="PTHR43316:SF3">
    <property type="entry name" value="HALOACID DEHALOGENASE, TYPE II (AFU_ORTHOLOGUE AFUA_2G07750)-RELATED"/>
    <property type="match status" value="1"/>
</dbReference>
<organism evidence="2 3">
    <name type="scientific">Dysosmobacter acutus</name>
    <dbReference type="NCBI Taxonomy" id="2841504"/>
    <lineage>
        <taxon>Bacteria</taxon>
        <taxon>Bacillati</taxon>
        <taxon>Bacillota</taxon>
        <taxon>Clostridia</taxon>
        <taxon>Eubacteriales</taxon>
        <taxon>Oscillospiraceae</taxon>
        <taxon>Dysosmobacter</taxon>
    </lineage>
</organism>
<gene>
    <name evidence="2" type="ORF">KQI82_01060</name>
</gene>
<dbReference type="EMBL" id="JAHLQN010000001">
    <property type="protein sequence ID" value="MBU5625522.1"/>
    <property type="molecule type" value="Genomic_DNA"/>
</dbReference>
<dbReference type="InterPro" id="IPR051540">
    <property type="entry name" value="S-2-haloacid_dehalogenase"/>
</dbReference>
<accession>A0ABS6F7E1</accession>